<dbReference type="CDD" id="cd05237">
    <property type="entry name" value="UDP_invert_4-6DH_SDR_e"/>
    <property type="match status" value="1"/>
</dbReference>
<proteinExistence type="inferred from homology"/>
<dbReference type="PANTHER" id="PTHR43318:SF1">
    <property type="entry name" value="POLYSACCHARIDE BIOSYNTHESIS PROTEIN EPSC-RELATED"/>
    <property type="match status" value="1"/>
</dbReference>
<dbReference type="SUPFAM" id="SSF51735">
    <property type="entry name" value="NAD(P)-binding Rossmann-fold domains"/>
    <property type="match status" value="2"/>
</dbReference>
<dbReference type="Pfam" id="PF02719">
    <property type="entry name" value="Polysacc_synt_2"/>
    <property type="match status" value="1"/>
</dbReference>
<feature type="transmembrane region" description="Helical" evidence="2">
    <location>
        <begin position="91"/>
        <end position="111"/>
    </location>
</feature>
<dbReference type="Pfam" id="PF13727">
    <property type="entry name" value="CoA_binding_3"/>
    <property type="match status" value="1"/>
</dbReference>
<dbReference type="GO" id="GO:0016829">
    <property type="term" value="F:lyase activity"/>
    <property type="evidence" value="ECO:0007669"/>
    <property type="project" value="UniProtKB-KW"/>
</dbReference>
<keyword evidence="2" id="KW-0812">Transmembrane</keyword>
<keyword evidence="5" id="KW-1185">Reference proteome</keyword>
<evidence type="ECO:0000313" key="5">
    <source>
        <dbReference type="Proteomes" id="UP000319557"/>
    </source>
</evidence>
<feature type="transmembrane region" description="Helical" evidence="2">
    <location>
        <begin position="27"/>
        <end position="47"/>
    </location>
</feature>
<feature type="domain" description="Polysaccharide biosynthesis protein CapD-like" evidence="3">
    <location>
        <begin position="303"/>
        <end position="585"/>
    </location>
</feature>
<feature type="transmembrane region" description="Helical" evidence="2">
    <location>
        <begin position="59"/>
        <end position="79"/>
    </location>
</feature>
<dbReference type="EMBL" id="CP036261">
    <property type="protein sequence ID" value="QDS88158.1"/>
    <property type="molecule type" value="Genomic_DNA"/>
</dbReference>
<feature type="transmembrane region" description="Helical" evidence="2">
    <location>
        <begin position="123"/>
        <end position="143"/>
    </location>
</feature>
<evidence type="ECO:0000259" key="3">
    <source>
        <dbReference type="Pfam" id="PF02719"/>
    </source>
</evidence>
<dbReference type="Proteomes" id="UP000319557">
    <property type="component" value="Chromosome"/>
</dbReference>
<evidence type="ECO:0000256" key="2">
    <source>
        <dbReference type="SAM" id="Phobius"/>
    </source>
</evidence>
<accession>A0A517LZV3</accession>
<sequence>MVDRKPIRQHIREISRSPWVARFRSRFSGALFLTPAFAMATICAYWLRFESATFTTYLAEMQLVVPVAVAIKIGVFGLLRMTRAWHDYVSFLDLLRLARATAVSAAFLALADSMFRHTGLLPRSIIVIDACLTTIFVGSMLSVRRVLRERKSTAPRTTDSQTRVLIVGLNKTGEAFLRAIRSGAEPNFQVVGIVAQKPRMVGREINGVPVVATLQGIVAAAHSHSVETVLLVDGELSPVDLRAVVNDCQQHDINVRVIPSVSRIVAGQVDFHPREVDIEDLLGRDAVNLDQEQLNSWLSNRVLMVTGSCGSIGSEIARQLLKFAPQKLLLVDRSETGQFHLGNELQDAIDAGTVEVIVGDITDPDRMREIVSEHRPAIMFHAAAYKHVPLMEQHPSEAVKNITKATCGLVDLAHLYDVESFVMISTDKAVNPTSVMGCCKRVAELYVQAKASHSNCRFVTVRFGNVLGSAGSVVPTFRQQIANGGPVTITHPDMTRYFMTIPEASQLVIQAGAMGRGGEIFVLDMGQPVKIVSLAEDLIRLSGLEVHKDIELKFTGLRPGEKLYEELYIDDEKRLQTVHPKILIAESEQLALKDVIKHIAELVAAAESDSTAIRNKLKTIVPRYQYDASLPQTAAARSKLQATASRAA</sequence>
<comment type="similarity">
    <text evidence="1">Belongs to the polysaccharide synthase family.</text>
</comment>
<protein>
    <submittedName>
        <fullName evidence="4">UDP-N-acetyl-alpha-D-glucosamine C6 dehydratase</fullName>
        <ecNumber evidence="4">4.2.1.135</ecNumber>
    </submittedName>
</protein>
<dbReference type="InterPro" id="IPR036291">
    <property type="entry name" value="NAD(P)-bd_dom_sf"/>
</dbReference>
<evidence type="ECO:0000256" key="1">
    <source>
        <dbReference type="ARBA" id="ARBA00007430"/>
    </source>
</evidence>
<keyword evidence="2" id="KW-0472">Membrane</keyword>
<gene>
    <name evidence="4" type="primary">pglF_2</name>
    <name evidence="4" type="ORF">EC9_23450</name>
</gene>
<organism evidence="4 5">
    <name type="scientific">Rosistilla ulvae</name>
    <dbReference type="NCBI Taxonomy" id="1930277"/>
    <lineage>
        <taxon>Bacteria</taxon>
        <taxon>Pseudomonadati</taxon>
        <taxon>Planctomycetota</taxon>
        <taxon>Planctomycetia</taxon>
        <taxon>Pirellulales</taxon>
        <taxon>Pirellulaceae</taxon>
        <taxon>Rosistilla</taxon>
    </lineage>
</organism>
<dbReference type="PANTHER" id="PTHR43318">
    <property type="entry name" value="UDP-N-ACETYLGLUCOSAMINE 4,6-DEHYDRATASE"/>
    <property type="match status" value="1"/>
</dbReference>
<dbReference type="KEGG" id="ruv:EC9_23450"/>
<keyword evidence="2" id="KW-1133">Transmembrane helix</keyword>
<dbReference type="OrthoDB" id="9803111at2"/>
<dbReference type="InterPro" id="IPR003869">
    <property type="entry name" value="Polysac_CapD-like"/>
</dbReference>
<dbReference type="Gene3D" id="3.40.50.720">
    <property type="entry name" value="NAD(P)-binding Rossmann-like Domain"/>
    <property type="match status" value="2"/>
</dbReference>
<dbReference type="AlphaFoldDB" id="A0A517LZV3"/>
<dbReference type="InterPro" id="IPR051203">
    <property type="entry name" value="Polysaccharide_Synthase-Rel"/>
</dbReference>
<keyword evidence="4" id="KW-0456">Lyase</keyword>
<dbReference type="EC" id="4.2.1.135" evidence="4"/>
<evidence type="ECO:0000313" key="4">
    <source>
        <dbReference type="EMBL" id="QDS88158.1"/>
    </source>
</evidence>
<name>A0A517LZV3_9BACT</name>
<reference evidence="4 5" key="1">
    <citation type="submission" date="2019-02" db="EMBL/GenBank/DDBJ databases">
        <title>Deep-cultivation of Planctomycetes and their phenomic and genomic characterization uncovers novel biology.</title>
        <authorList>
            <person name="Wiegand S."/>
            <person name="Jogler M."/>
            <person name="Boedeker C."/>
            <person name="Pinto D."/>
            <person name="Vollmers J."/>
            <person name="Rivas-Marin E."/>
            <person name="Kohn T."/>
            <person name="Peeters S.H."/>
            <person name="Heuer A."/>
            <person name="Rast P."/>
            <person name="Oberbeckmann S."/>
            <person name="Bunk B."/>
            <person name="Jeske O."/>
            <person name="Meyerdierks A."/>
            <person name="Storesund J.E."/>
            <person name="Kallscheuer N."/>
            <person name="Luecker S."/>
            <person name="Lage O.M."/>
            <person name="Pohl T."/>
            <person name="Merkel B.J."/>
            <person name="Hornburger P."/>
            <person name="Mueller R.-W."/>
            <person name="Bruemmer F."/>
            <person name="Labrenz M."/>
            <person name="Spormann A.M."/>
            <person name="Op den Camp H."/>
            <person name="Overmann J."/>
            <person name="Amann R."/>
            <person name="Jetten M.S.M."/>
            <person name="Mascher T."/>
            <person name="Medema M.H."/>
            <person name="Devos D.P."/>
            <person name="Kaster A.-K."/>
            <person name="Ovreas L."/>
            <person name="Rohde M."/>
            <person name="Galperin M.Y."/>
            <person name="Jogler C."/>
        </authorList>
    </citation>
    <scope>NUCLEOTIDE SEQUENCE [LARGE SCALE GENOMIC DNA]</scope>
    <source>
        <strain evidence="4 5">EC9</strain>
    </source>
</reference>